<dbReference type="Gene3D" id="3.40.50.300">
    <property type="entry name" value="P-loop containing nucleotide triphosphate hydrolases"/>
    <property type="match status" value="1"/>
</dbReference>
<feature type="region of interest" description="Disordered" evidence="1">
    <location>
        <begin position="257"/>
        <end position="294"/>
    </location>
</feature>
<dbReference type="Proteomes" id="UP000775213">
    <property type="component" value="Unassembled WGS sequence"/>
</dbReference>
<name>A0AAV7HNU6_DENCH</name>
<dbReference type="EMBL" id="JAGFBR010000003">
    <property type="protein sequence ID" value="KAH0469313.1"/>
    <property type="molecule type" value="Genomic_DNA"/>
</dbReference>
<evidence type="ECO:0000256" key="1">
    <source>
        <dbReference type="SAM" id="MobiDB-lite"/>
    </source>
</evidence>
<evidence type="ECO:0000313" key="3">
    <source>
        <dbReference type="Proteomes" id="UP000775213"/>
    </source>
</evidence>
<sequence>MSYLGLVKLLGCGGKQPISWQYSPCLFFPSRKSAKFFWRQGRYLGIRHCCQKVVSYSKQDIPILEARSIEEIYDDLVERVLSITTTVNHFNKKYIIGLAGPPGAGKSTLASEVVQRLNIISCNKDAVTDSAVQNDSIAAVLPMDGFHLYRSQLDAMEDPEEAHARRGAPWTFNPDLLLKCLYSLRSKGSVYAPSFDHGVGDPVENDIFIGPLKGQLTILLTHEVCIEWLNEVFVLLSLPLCAIRCGSIKHFATLDRDDEEDARDPNQNLVVGVEGSRRESREWGKPNPIRRGAEQEMEILEEEERMPPLEPGEEIGRGYGERREGIEYERMSAESKGVWLIMSEGVLNFKGEGMIMSEGVLNLKGEC</sequence>
<organism evidence="2 3">
    <name type="scientific">Dendrobium chrysotoxum</name>
    <name type="common">Orchid</name>
    <dbReference type="NCBI Taxonomy" id="161865"/>
    <lineage>
        <taxon>Eukaryota</taxon>
        <taxon>Viridiplantae</taxon>
        <taxon>Streptophyta</taxon>
        <taxon>Embryophyta</taxon>
        <taxon>Tracheophyta</taxon>
        <taxon>Spermatophyta</taxon>
        <taxon>Magnoliopsida</taxon>
        <taxon>Liliopsida</taxon>
        <taxon>Asparagales</taxon>
        <taxon>Orchidaceae</taxon>
        <taxon>Epidendroideae</taxon>
        <taxon>Malaxideae</taxon>
        <taxon>Dendrobiinae</taxon>
        <taxon>Dendrobium</taxon>
    </lineage>
</organism>
<keyword evidence="3" id="KW-1185">Reference proteome</keyword>
<evidence type="ECO:0000313" key="2">
    <source>
        <dbReference type="EMBL" id="KAH0469313.1"/>
    </source>
</evidence>
<proteinExistence type="predicted"/>
<comment type="caution">
    <text evidence="2">The sequence shown here is derived from an EMBL/GenBank/DDBJ whole genome shotgun (WGS) entry which is preliminary data.</text>
</comment>
<feature type="compositionally biased region" description="Basic and acidic residues" evidence="1">
    <location>
        <begin position="275"/>
        <end position="284"/>
    </location>
</feature>
<gene>
    <name evidence="2" type="ORF">IEQ34_002545</name>
</gene>
<reference evidence="2 3" key="1">
    <citation type="journal article" date="2021" name="Hortic Res">
        <title>Chromosome-scale assembly of the Dendrobium chrysotoxum genome enhances the understanding of orchid evolution.</title>
        <authorList>
            <person name="Zhang Y."/>
            <person name="Zhang G.Q."/>
            <person name="Zhang D."/>
            <person name="Liu X.D."/>
            <person name="Xu X.Y."/>
            <person name="Sun W.H."/>
            <person name="Yu X."/>
            <person name="Zhu X."/>
            <person name="Wang Z.W."/>
            <person name="Zhao X."/>
            <person name="Zhong W.Y."/>
            <person name="Chen H."/>
            <person name="Yin W.L."/>
            <person name="Huang T."/>
            <person name="Niu S.C."/>
            <person name="Liu Z.J."/>
        </authorList>
    </citation>
    <scope>NUCLEOTIDE SEQUENCE [LARGE SCALE GENOMIC DNA]</scope>
    <source>
        <strain evidence="2">Lindl</strain>
    </source>
</reference>
<dbReference type="PANTHER" id="PTHR10285">
    <property type="entry name" value="URIDINE KINASE"/>
    <property type="match status" value="1"/>
</dbReference>
<dbReference type="AlphaFoldDB" id="A0AAV7HNU6"/>
<accession>A0AAV7HNU6</accession>
<dbReference type="InterPro" id="IPR027417">
    <property type="entry name" value="P-loop_NTPase"/>
</dbReference>
<protein>
    <submittedName>
        <fullName evidence="2">Uncharacterized protein</fullName>
    </submittedName>
</protein>
<dbReference type="SUPFAM" id="SSF52540">
    <property type="entry name" value="P-loop containing nucleoside triphosphate hydrolases"/>
    <property type="match status" value="1"/>
</dbReference>